<dbReference type="AlphaFoldDB" id="A0A9P5VJD4"/>
<feature type="domain" description="F-box" evidence="1">
    <location>
        <begin position="11"/>
        <end position="49"/>
    </location>
</feature>
<dbReference type="Proteomes" id="UP000696485">
    <property type="component" value="Unassembled WGS sequence"/>
</dbReference>
<evidence type="ECO:0000313" key="2">
    <source>
        <dbReference type="EMBL" id="KAF9327418.1"/>
    </source>
</evidence>
<protein>
    <recommendedName>
        <fullName evidence="1">F-box domain-containing protein</fullName>
    </recommendedName>
</protein>
<sequence length="544" mass="61004">MVPPSAFHLPEIRNYIAEHLSKKELLACCRVSRDWHSSFLPHLWRTVDFSGAGPIFSNSDRPDPRVANIRRLTYNYSTFEGLMPTQGYTRLQELQVLRESVVMEQKLAQTGSKGGCAVDRWHLAAALVHSLAFGPLSSVELTSIDKASTEFWEALSQCRTLKSFRLENVCIPMGGAGPAFWKICRSVETLTVILCEAMDCLLIHNRMFRLKHLVVDRSEVQGQLDEWDKLAKPWICSPNLESLEYSHSCTSNGEDEFHQMALDIKAAIAAAAGGINHYAPSSGQGTDGDDENMEQYSGVIPGRKLHSLETDNYGIRDEDLGFIIDNMDTLRKLCVPWVDLNALALEALGRHRHTIVELDLQCDGINSSHLLNTVMSCTQLRVLTLSNIPPVALLESEPWTCLQLKRLALGFQRLGTDMDHQQGAKITCESRAVWQRISRLIELEHVDMHRLRGWGPGFRPGFTLASGMEQLSTLTKLRCIYIDLVKMATSDAEWMVGAWPRLEVVRGQNLPCDHARIDAEVVKVLKDRGILVEVRGVDSTFTSI</sequence>
<dbReference type="EMBL" id="JAAAUY010000667">
    <property type="protein sequence ID" value="KAF9327418.1"/>
    <property type="molecule type" value="Genomic_DNA"/>
</dbReference>
<organism evidence="2 3">
    <name type="scientific">Podila minutissima</name>
    <dbReference type="NCBI Taxonomy" id="64525"/>
    <lineage>
        <taxon>Eukaryota</taxon>
        <taxon>Fungi</taxon>
        <taxon>Fungi incertae sedis</taxon>
        <taxon>Mucoromycota</taxon>
        <taxon>Mortierellomycotina</taxon>
        <taxon>Mortierellomycetes</taxon>
        <taxon>Mortierellales</taxon>
        <taxon>Mortierellaceae</taxon>
        <taxon>Podila</taxon>
    </lineage>
</organism>
<dbReference type="InterPro" id="IPR001810">
    <property type="entry name" value="F-box_dom"/>
</dbReference>
<evidence type="ECO:0000313" key="3">
    <source>
        <dbReference type="Proteomes" id="UP000696485"/>
    </source>
</evidence>
<proteinExistence type="predicted"/>
<evidence type="ECO:0000259" key="1">
    <source>
        <dbReference type="Pfam" id="PF12937"/>
    </source>
</evidence>
<comment type="caution">
    <text evidence="2">The sequence shown here is derived from an EMBL/GenBank/DDBJ whole genome shotgun (WGS) entry which is preliminary data.</text>
</comment>
<gene>
    <name evidence="2" type="ORF">BG006_009270</name>
</gene>
<dbReference type="InterPro" id="IPR036047">
    <property type="entry name" value="F-box-like_dom_sf"/>
</dbReference>
<accession>A0A9P5VJD4</accession>
<keyword evidence="3" id="KW-1185">Reference proteome</keyword>
<dbReference type="Gene3D" id="3.80.10.10">
    <property type="entry name" value="Ribonuclease Inhibitor"/>
    <property type="match status" value="1"/>
</dbReference>
<dbReference type="SUPFAM" id="SSF81383">
    <property type="entry name" value="F-box domain"/>
    <property type="match status" value="1"/>
</dbReference>
<name>A0A9P5VJD4_9FUNG</name>
<dbReference type="InterPro" id="IPR032675">
    <property type="entry name" value="LRR_dom_sf"/>
</dbReference>
<reference evidence="2" key="1">
    <citation type="journal article" date="2020" name="Fungal Divers.">
        <title>Resolving the Mortierellaceae phylogeny through synthesis of multi-gene phylogenetics and phylogenomics.</title>
        <authorList>
            <person name="Vandepol N."/>
            <person name="Liber J."/>
            <person name="Desiro A."/>
            <person name="Na H."/>
            <person name="Kennedy M."/>
            <person name="Barry K."/>
            <person name="Grigoriev I.V."/>
            <person name="Miller A.N."/>
            <person name="O'Donnell K."/>
            <person name="Stajich J.E."/>
            <person name="Bonito G."/>
        </authorList>
    </citation>
    <scope>NUCLEOTIDE SEQUENCE</scope>
    <source>
        <strain evidence="2">NVP1</strain>
    </source>
</reference>
<dbReference type="SUPFAM" id="SSF52047">
    <property type="entry name" value="RNI-like"/>
    <property type="match status" value="1"/>
</dbReference>
<dbReference type="Pfam" id="PF12937">
    <property type="entry name" value="F-box-like"/>
    <property type="match status" value="1"/>
</dbReference>